<evidence type="ECO:0000313" key="2">
    <source>
        <dbReference type="EMBL" id="MEA5391781.1"/>
    </source>
</evidence>
<dbReference type="CDD" id="cd06260">
    <property type="entry name" value="DUF820-like"/>
    <property type="match status" value="1"/>
</dbReference>
<dbReference type="InterPro" id="IPR008538">
    <property type="entry name" value="Uma2"/>
</dbReference>
<sequence length="193" mass="21079">MLTLPRQLSDALRLTPAQFAELCAANPEAVLELAADGRLIEMTPAGGETGRRNHQLAVQLGLWARRQPGWCVFDSSTGFLLPDGSVLSPDASAVRLERWQALSSEARQGFPPLCPDLVVELASPSDRLPDLRRKMATYQVNGARLGWLLLPESRGVEVWHASGEPQRLEGLAVLEGEPELPGLRLDLAELWDG</sequence>
<dbReference type="GO" id="GO:0004519">
    <property type="term" value="F:endonuclease activity"/>
    <property type="evidence" value="ECO:0007669"/>
    <property type="project" value="UniProtKB-KW"/>
</dbReference>
<reference evidence="2 3" key="1">
    <citation type="submission" date="2023-12" db="EMBL/GenBank/DDBJ databases">
        <title>Baltic Sea Cyanobacteria.</title>
        <authorList>
            <person name="Delbaje E."/>
            <person name="Fewer D.P."/>
            <person name="Shishido T.K."/>
        </authorList>
    </citation>
    <scope>NUCLEOTIDE SEQUENCE [LARGE SCALE GENOMIC DNA]</scope>
    <source>
        <strain evidence="2 3">UHCC 0139</strain>
    </source>
</reference>
<dbReference type="Proteomes" id="UP001304461">
    <property type="component" value="Unassembled WGS sequence"/>
</dbReference>
<evidence type="ECO:0000313" key="3">
    <source>
        <dbReference type="Proteomes" id="UP001304461"/>
    </source>
</evidence>
<evidence type="ECO:0000259" key="1">
    <source>
        <dbReference type="Pfam" id="PF05685"/>
    </source>
</evidence>
<gene>
    <name evidence="2" type="ORF">VB738_10990</name>
</gene>
<dbReference type="PANTHER" id="PTHR34107:SF7">
    <property type="entry name" value="SLR2092 PROTEIN"/>
    <property type="match status" value="1"/>
</dbReference>
<dbReference type="Pfam" id="PF05685">
    <property type="entry name" value="Uma2"/>
    <property type="match status" value="1"/>
</dbReference>
<keyword evidence="2" id="KW-0378">Hydrolase</keyword>
<dbReference type="EMBL" id="JAYGHX010000006">
    <property type="protein sequence ID" value="MEA5391781.1"/>
    <property type="molecule type" value="Genomic_DNA"/>
</dbReference>
<dbReference type="Gene3D" id="3.90.1570.10">
    <property type="entry name" value="tt1808, chain A"/>
    <property type="match status" value="1"/>
</dbReference>
<keyword evidence="3" id="KW-1185">Reference proteome</keyword>
<organism evidence="2 3">
    <name type="scientific">Cyanobium gracile UHCC 0139</name>
    <dbReference type="NCBI Taxonomy" id="3110308"/>
    <lineage>
        <taxon>Bacteria</taxon>
        <taxon>Bacillati</taxon>
        <taxon>Cyanobacteriota</taxon>
        <taxon>Cyanophyceae</taxon>
        <taxon>Synechococcales</taxon>
        <taxon>Prochlorococcaceae</taxon>
        <taxon>Cyanobium</taxon>
    </lineage>
</organism>
<dbReference type="SUPFAM" id="SSF52980">
    <property type="entry name" value="Restriction endonuclease-like"/>
    <property type="match status" value="1"/>
</dbReference>
<proteinExistence type="predicted"/>
<dbReference type="PANTHER" id="PTHR34107">
    <property type="entry name" value="SLL0198 PROTEIN-RELATED"/>
    <property type="match status" value="1"/>
</dbReference>
<keyword evidence="2" id="KW-0255">Endonuclease</keyword>
<comment type="caution">
    <text evidence="2">The sequence shown here is derived from an EMBL/GenBank/DDBJ whole genome shotgun (WGS) entry which is preliminary data.</text>
</comment>
<accession>A0ABU5RVH9</accession>
<name>A0ABU5RVH9_9CYAN</name>
<feature type="domain" description="Putative restriction endonuclease" evidence="1">
    <location>
        <begin position="17"/>
        <end position="187"/>
    </location>
</feature>
<dbReference type="InterPro" id="IPR011335">
    <property type="entry name" value="Restrct_endonuc-II-like"/>
</dbReference>
<protein>
    <submittedName>
        <fullName evidence="2">Uma2 family endonuclease</fullName>
    </submittedName>
</protein>
<dbReference type="InterPro" id="IPR012296">
    <property type="entry name" value="Nuclease_put_TT1808"/>
</dbReference>
<dbReference type="RefSeq" id="WP_323305770.1">
    <property type="nucleotide sequence ID" value="NZ_JAYGHX010000006.1"/>
</dbReference>
<keyword evidence="2" id="KW-0540">Nuclease</keyword>